<protein>
    <recommendedName>
        <fullName evidence="1">Protein phosphatase CheZ</fullName>
        <ecNumber evidence="1">3.1.3.-</ecNumber>
    </recommendedName>
    <alternativeName>
        <fullName evidence="1">Chemotaxis protein CheZ</fullName>
    </alternativeName>
</protein>
<keyword evidence="1" id="KW-0145">Chemotaxis</keyword>
<evidence type="ECO:0000256" key="3">
    <source>
        <dbReference type="SAM" id="MobiDB-lite"/>
    </source>
</evidence>
<accession>A0A0A0F3G7</accession>
<dbReference type="Proteomes" id="UP000029989">
    <property type="component" value="Unassembled WGS sequence"/>
</dbReference>
<reference evidence="4 5" key="1">
    <citation type="journal article" date="2015" name="Stand. Genomic Sci.">
        <title>Genomic information of the arsenic-resistant bacterium Lysobacter arseniciresistens type strain ZS79(T) and comparison of Lysobacter draft genomes.</title>
        <authorList>
            <person name="Liu L."/>
            <person name="Zhang S."/>
            <person name="Luo M."/>
            <person name="Wang G."/>
        </authorList>
    </citation>
    <scope>NUCLEOTIDE SEQUENCE [LARGE SCALE GENOMIC DNA]</scope>
    <source>
        <strain evidence="4 5">ZS79</strain>
    </source>
</reference>
<keyword evidence="1" id="KW-0904">Protein phosphatase</keyword>
<comment type="function">
    <text evidence="1">Plays an important role in bacterial chemotaxis signal transduction pathway by accelerating the dephosphorylation of phosphorylated CheY (CheY-P).</text>
</comment>
<sequence>MPEQDRQLITRRLHAALWALEHDDHAGWRANVDELIQWRTQPFVQGLARIARELELALGDATSHGGSLPDACARLEHVVTLTETASMRTLDLIQECSGLLGRLQSGDASQPDAVAGIRERLSEMTAAQGYQDLTGQIILRVVELVRAVQEGLGEVTGPSAPLHLSSRGNGPSIAGLDPAPATQDDANELLSSLGL</sequence>
<feature type="region of interest" description="Disordered" evidence="3">
    <location>
        <begin position="155"/>
        <end position="184"/>
    </location>
</feature>
<keyword evidence="1" id="KW-0283">Flagellar rotation</keyword>
<dbReference type="GO" id="GO:0050920">
    <property type="term" value="P:regulation of chemotaxis"/>
    <property type="evidence" value="ECO:0007669"/>
    <property type="project" value="InterPro"/>
</dbReference>
<dbReference type="GO" id="GO:0005737">
    <property type="term" value="C:cytoplasm"/>
    <property type="evidence" value="ECO:0007669"/>
    <property type="project" value="UniProtKB-SubCell"/>
</dbReference>
<keyword evidence="1" id="KW-0378">Hydrolase</keyword>
<dbReference type="eggNOG" id="COG3143">
    <property type="taxonomic scope" value="Bacteria"/>
</dbReference>
<dbReference type="GO" id="GO:0004721">
    <property type="term" value="F:phosphoprotein phosphatase activity"/>
    <property type="evidence" value="ECO:0007669"/>
    <property type="project" value="UniProtKB-KW"/>
</dbReference>
<evidence type="ECO:0000256" key="1">
    <source>
        <dbReference type="PIRNR" id="PIRNR002884"/>
    </source>
</evidence>
<dbReference type="GO" id="GO:0009288">
    <property type="term" value="C:bacterial-type flagellum"/>
    <property type="evidence" value="ECO:0007669"/>
    <property type="project" value="InterPro"/>
</dbReference>
<organism evidence="4 5">
    <name type="scientific">Lysobacter arseniciresistens ZS79</name>
    <dbReference type="NCBI Taxonomy" id="913325"/>
    <lineage>
        <taxon>Bacteria</taxon>
        <taxon>Pseudomonadati</taxon>
        <taxon>Pseudomonadota</taxon>
        <taxon>Gammaproteobacteria</taxon>
        <taxon>Lysobacterales</taxon>
        <taxon>Lysobacteraceae</taxon>
        <taxon>Novilysobacter</taxon>
    </lineage>
</organism>
<name>A0A0A0F3G7_9GAMM</name>
<dbReference type="EMBL" id="AVPT01000003">
    <property type="protein sequence ID" value="KGM57339.1"/>
    <property type="molecule type" value="Genomic_DNA"/>
</dbReference>
<dbReference type="OrthoDB" id="9773007at2"/>
<comment type="subcellular location">
    <subcellularLocation>
        <location evidence="1">Cytoplasm</location>
    </subcellularLocation>
</comment>
<dbReference type="GO" id="GO:0006935">
    <property type="term" value="P:chemotaxis"/>
    <property type="evidence" value="ECO:0007669"/>
    <property type="project" value="UniProtKB-KW"/>
</dbReference>
<evidence type="ECO:0000313" key="5">
    <source>
        <dbReference type="Proteomes" id="UP000029989"/>
    </source>
</evidence>
<comment type="caution">
    <text evidence="4">The sequence shown here is derived from an EMBL/GenBank/DDBJ whole genome shotgun (WGS) entry which is preliminary data.</text>
</comment>
<gene>
    <name evidence="4" type="ORF">N799_07810</name>
</gene>
<evidence type="ECO:0000256" key="2">
    <source>
        <dbReference type="PIRSR" id="PIRSR002884-1"/>
    </source>
</evidence>
<dbReference type="AlphaFoldDB" id="A0A0A0F3G7"/>
<dbReference type="GO" id="GO:0097588">
    <property type="term" value="P:archaeal or bacterial-type flagellum-dependent cell motility"/>
    <property type="evidence" value="ECO:0007669"/>
    <property type="project" value="UniProtKB-KW"/>
</dbReference>
<keyword evidence="1" id="KW-0963">Cytoplasm</keyword>
<dbReference type="STRING" id="913325.N799_07810"/>
<evidence type="ECO:0000313" key="4">
    <source>
        <dbReference type="EMBL" id="KGM57339.1"/>
    </source>
</evidence>
<dbReference type="SUPFAM" id="SSF75708">
    <property type="entry name" value="Chemotaxis phosphatase CheZ"/>
    <property type="match status" value="1"/>
</dbReference>
<dbReference type="Pfam" id="PF04344">
    <property type="entry name" value="CheZ"/>
    <property type="match status" value="1"/>
</dbReference>
<dbReference type="InterPro" id="IPR007439">
    <property type="entry name" value="Chemotax_Pase_CheZ"/>
</dbReference>
<comment type="subunit">
    <text evidence="1">Homodimer.</text>
</comment>
<dbReference type="PIRSF" id="PIRSF002884">
    <property type="entry name" value="CheZ"/>
    <property type="match status" value="1"/>
</dbReference>
<comment type="similarity">
    <text evidence="1">Belongs to the CheZ family.</text>
</comment>
<dbReference type="EC" id="3.1.3.-" evidence="1"/>
<keyword evidence="5" id="KW-1185">Reference proteome</keyword>
<feature type="site" description="Enhances dephosphorylation of CheY-P" evidence="2">
    <location>
        <position position="136"/>
    </location>
</feature>
<proteinExistence type="inferred from homology"/>
<dbReference type="Gene3D" id="1.10.287.500">
    <property type="entry name" value="Helix hairpin bin"/>
    <property type="match status" value="1"/>
</dbReference>